<evidence type="ECO:0000313" key="1">
    <source>
        <dbReference type="EMBL" id="CAE4571354.1"/>
    </source>
</evidence>
<dbReference type="AlphaFoldDB" id="A0A7S4UJ23"/>
<gene>
    <name evidence="1" type="ORF">AMON00008_LOCUS10973</name>
</gene>
<protein>
    <recommendedName>
        <fullName evidence="2">Ubiquitin-like domain-containing protein</fullName>
    </recommendedName>
</protein>
<dbReference type="SUPFAM" id="SSF54236">
    <property type="entry name" value="Ubiquitin-like"/>
    <property type="match status" value="1"/>
</dbReference>
<name>A0A7S4UJ23_9DINO</name>
<organism evidence="1">
    <name type="scientific">Alexandrium monilatum</name>
    <dbReference type="NCBI Taxonomy" id="311494"/>
    <lineage>
        <taxon>Eukaryota</taxon>
        <taxon>Sar</taxon>
        <taxon>Alveolata</taxon>
        <taxon>Dinophyceae</taxon>
        <taxon>Gonyaulacales</taxon>
        <taxon>Pyrocystaceae</taxon>
        <taxon>Alexandrium</taxon>
    </lineage>
</organism>
<sequence length="204" mass="21842">MAKPGNHEIEPCEFTCLSDSVLKKASPESEKITKVKKEKGSKVATTGKLFIGNAGGKWIQEKKEDGSPGGYLLVFGPGLGLKEPLLAHPELEFAELGAPPSKPLTLKIMSPVEAGAELLDLQIRDNWTVGQVKALLCKTTGLKAGSMIMCKGKMGERVADSASTRLNEDGLVTEQGYGDGDEIAFMYLGDPETDLAAYLESKKK</sequence>
<proteinExistence type="predicted"/>
<accession>A0A7S4UJ23</accession>
<dbReference type="EMBL" id="HBNR01016661">
    <property type="protein sequence ID" value="CAE4571354.1"/>
    <property type="molecule type" value="Transcribed_RNA"/>
</dbReference>
<evidence type="ECO:0008006" key="2">
    <source>
        <dbReference type="Google" id="ProtNLM"/>
    </source>
</evidence>
<reference evidence="1" key="1">
    <citation type="submission" date="2021-01" db="EMBL/GenBank/DDBJ databases">
        <authorList>
            <person name="Corre E."/>
            <person name="Pelletier E."/>
            <person name="Niang G."/>
            <person name="Scheremetjew M."/>
            <person name="Finn R."/>
            <person name="Kale V."/>
            <person name="Holt S."/>
            <person name="Cochrane G."/>
            <person name="Meng A."/>
            <person name="Brown T."/>
            <person name="Cohen L."/>
        </authorList>
    </citation>
    <scope>NUCLEOTIDE SEQUENCE</scope>
    <source>
        <strain evidence="1">CCMP3105</strain>
    </source>
</reference>
<dbReference type="InterPro" id="IPR029071">
    <property type="entry name" value="Ubiquitin-like_domsf"/>
</dbReference>